<dbReference type="InterPro" id="IPR005829">
    <property type="entry name" value="Sugar_transporter_CS"/>
</dbReference>
<evidence type="ECO:0000313" key="11">
    <source>
        <dbReference type="EMBL" id="KAK9887171.1"/>
    </source>
</evidence>
<protein>
    <recommendedName>
        <fullName evidence="10">Major facilitator superfamily (MFS) profile domain-containing protein</fullName>
    </recommendedName>
</protein>
<dbReference type="InterPro" id="IPR036259">
    <property type="entry name" value="MFS_trans_sf"/>
</dbReference>
<dbReference type="InterPro" id="IPR003663">
    <property type="entry name" value="Sugar/inositol_transpt"/>
</dbReference>
<dbReference type="PROSITE" id="PS50850">
    <property type="entry name" value="MFS"/>
    <property type="match status" value="1"/>
</dbReference>
<evidence type="ECO:0000256" key="7">
    <source>
        <dbReference type="ARBA" id="ARBA00024348"/>
    </source>
</evidence>
<dbReference type="PROSITE" id="PS00216">
    <property type="entry name" value="SUGAR_TRANSPORT_1"/>
    <property type="match status" value="1"/>
</dbReference>
<dbReference type="InterPro" id="IPR005828">
    <property type="entry name" value="MFS_sugar_transport-like"/>
</dbReference>
<dbReference type="PRINTS" id="PR00171">
    <property type="entry name" value="SUGRTRNSPORT"/>
</dbReference>
<dbReference type="CDD" id="cd17358">
    <property type="entry name" value="MFS_GLUT6_8_Class3_like"/>
    <property type="match status" value="1"/>
</dbReference>
<evidence type="ECO:0000256" key="6">
    <source>
        <dbReference type="ARBA" id="ARBA00023180"/>
    </source>
</evidence>
<dbReference type="AlphaFoldDB" id="A0AAW1UUJ9"/>
<gene>
    <name evidence="11" type="ORF">WA026_020625</name>
</gene>
<dbReference type="PANTHER" id="PTHR48021:SF1">
    <property type="entry name" value="GH07001P-RELATED"/>
    <property type="match status" value="1"/>
</dbReference>
<dbReference type="PROSITE" id="PS00217">
    <property type="entry name" value="SUGAR_TRANSPORT_2"/>
    <property type="match status" value="1"/>
</dbReference>
<evidence type="ECO:0000256" key="2">
    <source>
        <dbReference type="ARBA" id="ARBA00022475"/>
    </source>
</evidence>
<feature type="transmembrane region" description="Helical" evidence="9">
    <location>
        <begin position="122"/>
        <end position="143"/>
    </location>
</feature>
<name>A0AAW1UUJ9_9CUCU</name>
<keyword evidence="12" id="KW-1185">Reference proteome</keyword>
<evidence type="ECO:0000256" key="3">
    <source>
        <dbReference type="ARBA" id="ARBA00022692"/>
    </source>
</evidence>
<evidence type="ECO:0000256" key="8">
    <source>
        <dbReference type="RuleBase" id="RU003346"/>
    </source>
</evidence>
<feature type="transmembrane region" description="Helical" evidence="9">
    <location>
        <begin position="401"/>
        <end position="420"/>
    </location>
</feature>
<keyword evidence="3 9" id="KW-0812">Transmembrane</keyword>
<feature type="transmembrane region" description="Helical" evidence="9">
    <location>
        <begin position="297"/>
        <end position="315"/>
    </location>
</feature>
<comment type="caution">
    <text evidence="11">The sequence shown here is derived from an EMBL/GenBank/DDBJ whole genome shotgun (WGS) entry which is preliminary data.</text>
</comment>
<keyword evidence="8" id="KW-0813">Transport</keyword>
<evidence type="ECO:0000259" key="10">
    <source>
        <dbReference type="PROSITE" id="PS50850"/>
    </source>
</evidence>
<dbReference type="Pfam" id="PF00083">
    <property type="entry name" value="Sugar_tr"/>
    <property type="match status" value="1"/>
</dbReference>
<feature type="domain" description="Major facilitator superfamily (MFS) profile" evidence="10">
    <location>
        <begin position="29"/>
        <end position="456"/>
    </location>
</feature>
<keyword evidence="6" id="KW-0325">Glycoprotein</keyword>
<proteinExistence type="inferred from homology"/>
<feature type="transmembrane region" description="Helical" evidence="9">
    <location>
        <begin position="27"/>
        <end position="47"/>
    </location>
</feature>
<dbReference type="InterPro" id="IPR044775">
    <property type="entry name" value="MFS_ERD6/Tret1-like"/>
</dbReference>
<dbReference type="GO" id="GO:0005886">
    <property type="term" value="C:plasma membrane"/>
    <property type="evidence" value="ECO:0007669"/>
    <property type="project" value="UniProtKB-SubCell"/>
</dbReference>
<evidence type="ECO:0000256" key="1">
    <source>
        <dbReference type="ARBA" id="ARBA00004651"/>
    </source>
</evidence>
<feature type="transmembrane region" description="Helical" evidence="9">
    <location>
        <begin position="432"/>
        <end position="452"/>
    </location>
</feature>
<dbReference type="PANTHER" id="PTHR48021">
    <property type="match status" value="1"/>
</dbReference>
<sequence length="483" mass="52911">MGIGKEVSSNNLVVEEFRTTGNKTPQYIAALSVCLGSVAAGTVLGWTSNIDLTKGILNNLEITTDQVNWIGSLVTLGGVFVCFPIGYFCDFVGRKLAMLSMIILFSIGWLLIIFASNVTMIYLGRFLTGIAGGAFCIAAPMYTSEIAEKEIRGTLGSYFQLLLTVGILVANVLGVYANIKTFCIVCFCIPLVFGIVFLFQPETPVYSLKKGNEEDARKAIRKLRGSGYDVDAELRELKVQIEAEKSLQISLKESLKKKATQKAFVISFGLMIFQQMSGINAVIFFTSTIFRQAGANFSFSPTIIVGIMQVIATFVSSTIVDKFGRKILLIASDSMMALSSVALGIYFTLQDRKILNEEQISVISFLPILSLCVFIVVFSLGYGPIPWMISSEVFPSEIKSVASSAAGTLNWFIAFIVTKYYQPLTVLIGTDITFYIFTLISISGTLFVYFIVPETKGKSLDEIQRELGGEKIESEGIDNKAFS</sequence>
<dbReference type="Gene3D" id="1.20.1250.20">
    <property type="entry name" value="MFS general substrate transporter like domains"/>
    <property type="match status" value="1"/>
</dbReference>
<feature type="transmembrane region" description="Helical" evidence="9">
    <location>
        <begin position="327"/>
        <end position="348"/>
    </location>
</feature>
<comment type="subcellular location">
    <subcellularLocation>
        <location evidence="1">Cell membrane</location>
        <topology evidence="1">Multi-pass membrane protein</topology>
    </subcellularLocation>
</comment>
<dbReference type="Proteomes" id="UP001431783">
    <property type="component" value="Unassembled WGS sequence"/>
</dbReference>
<keyword evidence="4 9" id="KW-1133">Transmembrane helix</keyword>
<feature type="transmembrane region" description="Helical" evidence="9">
    <location>
        <begin position="360"/>
        <end position="380"/>
    </location>
</feature>
<feature type="transmembrane region" description="Helical" evidence="9">
    <location>
        <begin position="96"/>
        <end position="116"/>
    </location>
</feature>
<keyword evidence="2" id="KW-1003">Cell membrane</keyword>
<feature type="transmembrane region" description="Helical" evidence="9">
    <location>
        <begin position="263"/>
        <end position="285"/>
    </location>
</feature>
<dbReference type="EMBL" id="JARQZJ010000105">
    <property type="protein sequence ID" value="KAK9887171.1"/>
    <property type="molecule type" value="Genomic_DNA"/>
</dbReference>
<reference evidence="11 12" key="1">
    <citation type="submission" date="2023-03" db="EMBL/GenBank/DDBJ databases">
        <title>Genome insight into feeding habits of ladybird beetles.</title>
        <authorList>
            <person name="Li H.-S."/>
            <person name="Huang Y.-H."/>
            <person name="Pang H."/>
        </authorList>
    </citation>
    <scope>NUCLEOTIDE SEQUENCE [LARGE SCALE GENOMIC DNA]</scope>
    <source>
        <strain evidence="11">SYSU_2023b</strain>
        <tissue evidence="11">Whole body</tissue>
    </source>
</reference>
<dbReference type="GO" id="GO:0051119">
    <property type="term" value="F:sugar transmembrane transporter activity"/>
    <property type="evidence" value="ECO:0007669"/>
    <property type="project" value="InterPro"/>
</dbReference>
<dbReference type="FunFam" id="1.20.1250.20:FF:000055">
    <property type="entry name" value="Facilitated trehalose transporter Tret1-2 homolog"/>
    <property type="match status" value="1"/>
</dbReference>
<evidence type="ECO:0000313" key="12">
    <source>
        <dbReference type="Proteomes" id="UP001431783"/>
    </source>
</evidence>
<dbReference type="NCBIfam" id="TIGR00879">
    <property type="entry name" value="SP"/>
    <property type="match status" value="1"/>
</dbReference>
<feature type="transmembrane region" description="Helical" evidence="9">
    <location>
        <begin position="67"/>
        <end position="89"/>
    </location>
</feature>
<dbReference type="SUPFAM" id="SSF103473">
    <property type="entry name" value="MFS general substrate transporter"/>
    <property type="match status" value="1"/>
</dbReference>
<feature type="transmembrane region" description="Helical" evidence="9">
    <location>
        <begin position="155"/>
        <end position="173"/>
    </location>
</feature>
<accession>A0AAW1UUJ9</accession>
<dbReference type="InterPro" id="IPR050549">
    <property type="entry name" value="MFS_Trehalose_Transporter"/>
</dbReference>
<comment type="similarity">
    <text evidence="7">Belongs to the major facilitator superfamily. Sugar transporter (TC 2.A.1.1) family. Trehalose transporter subfamily.</text>
</comment>
<evidence type="ECO:0000256" key="4">
    <source>
        <dbReference type="ARBA" id="ARBA00022989"/>
    </source>
</evidence>
<dbReference type="InterPro" id="IPR020846">
    <property type="entry name" value="MFS_dom"/>
</dbReference>
<evidence type="ECO:0000256" key="9">
    <source>
        <dbReference type="SAM" id="Phobius"/>
    </source>
</evidence>
<organism evidence="11 12">
    <name type="scientific">Henosepilachna vigintioctopunctata</name>
    <dbReference type="NCBI Taxonomy" id="420089"/>
    <lineage>
        <taxon>Eukaryota</taxon>
        <taxon>Metazoa</taxon>
        <taxon>Ecdysozoa</taxon>
        <taxon>Arthropoda</taxon>
        <taxon>Hexapoda</taxon>
        <taxon>Insecta</taxon>
        <taxon>Pterygota</taxon>
        <taxon>Neoptera</taxon>
        <taxon>Endopterygota</taxon>
        <taxon>Coleoptera</taxon>
        <taxon>Polyphaga</taxon>
        <taxon>Cucujiformia</taxon>
        <taxon>Coccinelloidea</taxon>
        <taxon>Coccinellidae</taxon>
        <taxon>Epilachninae</taxon>
        <taxon>Epilachnini</taxon>
        <taxon>Henosepilachna</taxon>
    </lineage>
</organism>
<evidence type="ECO:0000256" key="5">
    <source>
        <dbReference type="ARBA" id="ARBA00023136"/>
    </source>
</evidence>
<feature type="transmembrane region" description="Helical" evidence="9">
    <location>
        <begin position="179"/>
        <end position="199"/>
    </location>
</feature>
<keyword evidence="5 9" id="KW-0472">Membrane</keyword>